<comment type="caution">
    <text evidence="1">The sequence shown here is derived from an EMBL/GenBank/DDBJ whole genome shotgun (WGS) entry which is preliminary data.</text>
</comment>
<dbReference type="EMBL" id="CALNXJ010000013">
    <property type="protein sequence ID" value="CAH3112210.1"/>
    <property type="molecule type" value="Genomic_DNA"/>
</dbReference>
<accession>A0AAU9WEK6</accession>
<dbReference type="Gene3D" id="3.40.570.10">
    <property type="entry name" value="Extracellular Endonuclease, subunit A"/>
    <property type="match status" value="1"/>
</dbReference>
<proteinExistence type="predicted"/>
<protein>
    <submittedName>
        <fullName evidence="1">Uncharacterized protein</fullName>
    </submittedName>
</protein>
<reference evidence="1 2" key="1">
    <citation type="submission" date="2022-05" db="EMBL/GenBank/DDBJ databases">
        <authorList>
            <consortium name="Genoscope - CEA"/>
            <person name="William W."/>
        </authorList>
    </citation>
    <scope>NUCLEOTIDE SEQUENCE [LARGE SCALE GENOMIC DNA]</scope>
</reference>
<evidence type="ECO:0000313" key="2">
    <source>
        <dbReference type="Proteomes" id="UP001159428"/>
    </source>
</evidence>
<dbReference type="InterPro" id="IPR044929">
    <property type="entry name" value="DNA/RNA_non-sp_Endonuclease_sf"/>
</dbReference>
<dbReference type="AlphaFoldDB" id="A0AAU9WEK6"/>
<evidence type="ECO:0000313" key="1">
    <source>
        <dbReference type="EMBL" id="CAH3112210.1"/>
    </source>
</evidence>
<name>A0AAU9WEK6_9CNID</name>
<keyword evidence="2" id="KW-1185">Reference proteome</keyword>
<gene>
    <name evidence="1" type="ORF">PMEA_00005013</name>
</gene>
<sequence>MIRDYATNNCTKDDGTLYLLTRTSFVNRDPDTDRYDINDPTMTVPSSLWTVGCGAKGGVAVGSFAVFGHNNESKIQRRRIQEKSP</sequence>
<dbReference type="Proteomes" id="UP001159428">
    <property type="component" value="Unassembled WGS sequence"/>
</dbReference>
<organism evidence="1 2">
    <name type="scientific">Pocillopora meandrina</name>
    <dbReference type="NCBI Taxonomy" id="46732"/>
    <lineage>
        <taxon>Eukaryota</taxon>
        <taxon>Metazoa</taxon>
        <taxon>Cnidaria</taxon>
        <taxon>Anthozoa</taxon>
        <taxon>Hexacorallia</taxon>
        <taxon>Scleractinia</taxon>
        <taxon>Astrocoeniina</taxon>
        <taxon>Pocilloporidae</taxon>
        <taxon>Pocillopora</taxon>
    </lineage>
</organism>